<proteinExistence type="predicted"/>
<reference evidence="1 2" key="1">
    <citation type="journal article" name="Sci. Rep.">
        <title>Genome-scale phylogenetic analyses confirm Olpidium as the closest living zoosporic fungus to the non-flagellated, terrestrial fungi.</title>
        <authorList>
            <person name="Chang Y."/>
            <person name="Rochon D."/>
            <person name="Sekimoto S."/>
            <person name="Wang Y."/>
            <person name="Chovatia M."/>
            <person name="Sandor L."/>
            <person name="Salamov A."/>
            <person name="Grigoriev I.V."/>
            <person name="Stajich J.E."/>
            <person name="Spatafora J.W."/>
        </authorList>
    </citation>
    <scope>NUCLEOTIDE SEQUENCE [LARGE SCALE GENOMIC DNA]</scope>
    <source>
        <strain evidence="1">S191</strain>
    </source>
</reference>
<keyword evidence="2" id="KW-1185">Reference proteome</keyword>
<organism evidence="1 2">
    <name type="scientific">Olpidium bornovanus</name>
    <dbReference type="NCBI Taxonomy" id="278681"/>
    <lineage>
        <taxon>Eukaryota</taxon>
        <taxon>Fungi</taxon>
        <taxon>Fungi incertae sedis</taxon>
        <taxon>Olpidiomycota</taxon>
        <taxon>Olpidiomycotina</taxon>
        <taxon>Olpidiomycetes</taxon>
        <taxon>Olpidiales</taxon>
        <taxon>Olpidiaceae</taxon>
        <taxon>Olpidium</taxon>
    </lineage>
</organism>
<dbReference type="Proteomes" id="UP000673691">
    <property type="component" value="Unassembled WGS sequence"/>
</dbReference>
<comment type="caution">
    <text evidence="1">The sequence shown here is derived from an EMBL/GenBank/DDBJ whole genome shotgun (WGS) entry which is preliminary data.</text>
</comment>
<dbReference type="OrthoDB" id="160374at2759"/>
<dbReference type="PANTHER" id="PTHR15682:SF2">
    <property type="entry name" value="UNHEALTHY RIBOSOME BIOGENESIS PROTEIN 2 HOMOLOG"/>
    <property type="match status" value="1"/>
</dbReference>
<protein>
    <submittedName>
        <fullName evidence="1">Uncharacterized protein</fullName>
    </submittedName>
</protein>
<evidence type="ECO:0000313" key="2">
    <source>
        <dbReference type="Proteomes" id="UP000673691"/>
    </source>
</evidence>
<dbReference type="AlphaFoldDB" id="A0A8H7ZV72"/>
<name>A0A8H7ZV72_9FUNG</name>
<dbReference type="PANTHER" id="PTHR15682">
    <property type="entry name" value="UNHEALTHY RIBOSOME BIOGENESIS PROTEIN 2 HOMOLOG"/>
    <property type="match status" value="1"/>
</dbReference>
<gene>
    <name evidence="1" type="ORF">BJ554DRAFT_7730</name>
</gene>
<dbReference type="GO" id="GO:0042254">
    <property type="term" value="P:ribosome biogenesis"/>
    <property type="evidence" value="ECO:0007669"/>
    <property type="project" value="TreeGrafter"/>
</dbReference>
<dbReference type="InterPro" id="IPR052609">
    <property type="entry name" value="Ribosome_Biogenesis_Reg"/>
</dbReference>
<dbReference type="EMBL" id="JAEFCI010005520">
    <property type="protein sequence ID" value="KAG5460243.1"/>
    <property type="molecule type" value="Genomic_DNA"/>
</dbReference>
<accession>A0A8H7ZV72</accession>
<evidence type="ECO:0000313" key="1">
    <source>
        <dbReference type="EMBL" id="KAG5460243.1"/>
    </source>
</evidence>
<sequence length="312" mass="33629">MTESFALLTAASILRSCPRFGAPPYLNANYWSFLRSLLEEATGCGAVDSPSLVEPFSVAAFTSLKTPVVPLFTGFASRLARELETSAPNDGAPTCLLDGGHVLATLLELSSDCLRMLANSDAGSAVLSSSLDYQAALIPPLVDVLFRLWDTKTGMDRAWRTRAQRAALCTLSLALMLFESQLAGQGNQKKVFTLVTGKLLAPLLRLRCSACGKQEECFECLCSVNAILRTSLFHISTIADYFSVLPICPAKRDGVKQPSAKGPKSLENDGGGNLIQSYQRALFHELAKLAQNRDEDNSFGACVPSVDLSRII</sequence>
<dbReference type="GO" id="GO:0005730">
    <property type="term" value="C:nucleolus"/>
    <property type="evidence" value="ECO:0007669"/>
    <property type="project" value="TreeGrafter"/>
</dbReference>